<comment type="caution">
    <text evidence="3">The sequence shown here is derived from an EMBL/GenBank/DDBJ whole genome shotgun (WGS) entry which is preliminary data.</text>
</comment>
<evidence type="ECO:0008006" key="5">
    <source>
        <dbReference type="Google" id="ProtNLM"/>
    </source>
</evidence>
<evidence type="ECO:0000313" key="4">
    <source>
        <dbReference type="Proteomes" id="UP000228859"/>
    </source>
</evidence>
<proteinExistence type="inferred from homology"/>
<dbReference type="InterPro" id="IPR036777">
    <property type="entry name" value="Channel_Tsx-like_sf"/>
</dbReference>
<keyword evidence="2" id="KW-0732">Signal</keyword>
<feature type="signal peptide" evidence="2">
    <location>
        <begin position="1"/>
        <end position="22"/>
    </location>
</feature>
<dbReference type="Gene3D" id="2.40.230.20">
    <property type="entry name" value="Nucleoside-specific channel-forming protein, Tsx-like"/>
    <property type="match status" value="1"/>
</dbReference>
<accession>A0A2D3WRR1</accession>
<dbReference type="InterPro" id="IPR018013">
    <property type="entry name" value="Channel_Tsx-like"/>
</dbReference>
<gene>
    <name evidence="3" type="ORF">CFH83_00850</name>
</gene>
<feature type="chain" id="PRO_5013924924" description="DUF5020 domain-containing protein" evidence="2">
    <location>
        <begin position="23"/>
        <end position="241"/>
    </location>
</feature>
<protein>
    <recommendedName>
        <fullName evidence="5">DUF5020 domain-containing protein</fullName>
    </recommendedName>
</protein>
<dbReference type="AlphaFoldDB" id="A0A2D3WRR1"/>
<evidence type="ECO:0000256" key="2">
    <source>
        <dbReference type="SAM" id="SignalP"/>
    </source>
</evidence>
<dbReference type="SUPFAM" id="SSF111364">
    <property type="entry name" value="Tsx-like channel"/>
    <property type="match status" value="1"/>
</dbReference>
<evidence type="ECO:0000256" key="1">
    <source>
        <dbReference type="ARBA" id="ARBA00008728"/>
    </source>
</evidence>
<reference evidence="3 4" key="1">
    <citation type="journal article" date="2017" name="Front. Microbiol.">
        <title>Comparative Genomic Analysis of the Class Epsilonproteobacteria and Proposed Reclassification to Epsilonbacteraeota (phyl. nov.).</title>
        <authorList>
            <person name="Waite D.W."/>
            <person name="Vanwonterghem I."/>
            <person name="Rinke C."/>
            <person name="Parks D.H."/>
            <person name="Zhang Y."/>
            <person name="Takai K."/>
            <person name="Sievert S.M."/>
            <person name="Simon J."/>
            <person name="Campbell B.J."/>
            <person name="Hanson T.E."/>
            <person name="Woyke T."/>
            <person name="Klotz M.G."/>
            <person name="Hugenholtz P."/>
        </authorList>
    </citation>
    <scope>NUCLEOTIDE SEQUENCE [LARGE SCALE GENOMIC DNA]</scope>
    <source>
        <strain evidence="3">UBA12443</strain>
    </source>
</reference>
<comment type="similarity">
    <text evidence="1">Belongs to the nucleoside-specific channel-forming outer membrane porin (Tsx) (TC 1.B.10) family.</text>
</comment>
<dbReference type="Pfam" id="PF03502">
    <property type="entry name" value="Channel_Tsx"/>
    <property type="match status" value="1"/>
</dbReference>
<dbReference type="GO" id="GO:0009279">
    <property type="term" value="C:cell outer membrane"/>
    <property type="evidence" value="ECO:0007669"/>
    <property type="project" value="InterPro"/>
</dbReference>
<dbReference type="Proteomes" id="UP000228859">
    <property type="component" value="Unassembled WGS sequence"/>
</dbReference>
<sequence>MLYLKHLRKPMPRFLFISTLLAATLSAFSTTNVQYLYGDFEGETFMDTQSGAKHTLTAEHYRTWEYGDLFMFADYAYTHEGLQFTDKKNDLYGEISPRLSLDKISGFSTSCGILKESYLSFQYNRSDTYHAWLYGAGADLNIPGFSVFGLNIYRKHQNVGDHTYQLSLNYIVPLGNQWHFEGFTDWTTKDLLTQNQLLFDLSRIAGIKEGKLEVGTEWHYYHENTYHTDNDVFQAMLKYTF</sequence>
<organism evidence="3 4">
    <name type="scientific">Sulfuricurvum kujiense</name>
    <dbReference type="NCBI Taxonomy" id="148813"/>
    <lineage>
        <taxon>Bacteria</taxon>
        <taxon>Pseudomonadati</taxon>
        <taxon>Campylobacterota</taxon>
        <taxon>Epsilonproteobacteria</taxon>
        <taxon>Campylobacterales</taxon>
        <taxon>Sulfurimonadaceae</taxon>
        <taxon>Sulfuricurvum</taxon>
    </lineage>
</organism>
<dbReference type="EMBL" id="DLUI01000012">
    <property type="protein sequence ID" value="DAB39423.1"/>
    <property type="molecule type" value="Genomic_DNA"/>
</dbReference>
<name>A0A2D3WRR1_9BACT</name>
<evidence type="ECO:0000313" key="3">
    <source>
        <dbReference type="EMBL" id="DAB39423.1"/>
    </source>
</evidence>